<accession>A0AAP0RMK2</accession>
<reference evidence="2 3" key="1">
    <citation type="journal article" date="2024" name="Plant J.">
        <title>Genome sequences and population genomics reveal climatic adaptation and genomic divergence between two closely related sweetgum species.</title>
        <authorList>
            <person name="Xu W.Q."/>
            <person name="Ren C.Q."/>
            <person name="Zhang X.Y."/>
            <person name="Comes H.P."/>
            <person name="Liu X.H."/>
            <person name="Li Y.G."/>
            <person name="Kettle C.J."/>
            <person name="Jalonen R."/>
            <person name="Gaisberger H."/>
            <person name="Ma Y.Z."/>
            <person name="Qiu Y.X."/>
        </authorList>
    </citation>
    <scope>NUCLEOTIDE SEQUENCE [LARGE SCALE GENOMIC DNA]</scope>
    <source>
        <strain evidence="2">Hangzhou</strain>
    </source>
</reference>
<gene>
    <name evidence="2" type="ORF">L1049_004029</name>
</gene>
<evidence type="ECO:0000313" key="2">
    <source>
        <dbReference type="EMBL" id="KAK9281136.1"/>
    </source>
</evidence>
<dbReference type="PANTHER" id="PTHR36328:SF7">
    <property type="entry name" value="TRANSMEMBRANE PROTEIN"/>
    <property type="match status" value="1"/>
</dbReference>
<organism evidence="2 3">
    <name type="scientific">Liquidambar formosana</name>
    <name type="common">Formosan gum</name>
    <dbReference type="NCBI Taxonomy" id="63359"/>
    <lineage>
        <taxon>Eukaryota</taxon>
        <taxon>Viridiplantae</taxon>
        <taxon>Streptophyta</taxon>
        <taxon>Embryophyta</taxon>
        <taxon>Tracheophyta</taxon>
        <taxon>Spermatophyta</taxon>
        <taxon>Magnoliopsida</taxon>
        <taxon>eudicotyledons</taxon>
        <taxon>Gunneridae</taxon>
        <taxon>Pentapetalae</taxon>
        <taxon>Saxifragales</taxon>
        <taxon>Altingiaceae</taxon>
        <taxon>Liquidambar</taxon>
    </lineage>
</organism>
<protein>
    <submittedName>
        <fullName evidence="2">Uncharacterized protein</fullName>
    </submittedName>
</protein>
<keyword evidence="3" id="KW-1185">Reference proteome</keyword>
<feature type="signal peptide" evidence="1">
    <location>
        <begin position="1"/>
        <end position="29"/>
    </location>
</feature>
<dbReference type="Proteomes" id="UP001415857">
    <property type="component" value="Unassembled WGS sequence"/>
</dbReference>
<dbReference type="EMBL" id="JBBPBK010000007">
    <property type="protein sequence ID" value="KAK9281136.1"/>
    <property type="molecule type" value="Genomic_DNA"/>
</dbReference>
<dbReference type="PANTHER" id="PTHR36328">
    <property type="entry name" value="TRANSMEMBRANE PROTEIN"/>
    <property type="match status" value="1"/>
</dbReference>
<name>A0AAP0RMK2_LIQFO</name>
<feature type="chain" id="PRO_5042935823" evidence="1">
    <location>
        <begin position="30"/>
        <end position="72"/>
    </location>
</feature>
<evidence type="ECO:0000256" key="1">
    <source>
        <dbReference type="SAM" id="SignalP"/>
    </source>
</evidence>
<dbReference type="AlphaFoldDB" id="A0AAP0RMK2"/>
<evidence type="ECO:0000313" key="3">
    <source>
        <dbReference type="Proteomes" id="UP001415857"/>
    </source>
</evidence>
<sequence>MAAGNSPRSVLVTLLIFALVFSPMLPCDSVRVSHLGSGPICPACVCCTPAPAGSCCDCCATPIETQSESGSP</sequence>
<keyword evidence="1" id="KW-0732">Signal</keyword>
<proteinExistence type="predicted"/>
<comment type="caution">
    <text evidence="2">The sequence shown here is derived from an EMBL/GenBank/DDBJ whole genome shotgun (WGS) entry which is preliminary data.</text>
</comment>